<feature type="region of interest" description="Disordered" evidence="1">
    <location>
        <begin position="143"/>
        <end position="171"/>
    </location>
</feature>
<comment type="caution">
    <text evidence="2">The sequence shown here is derived from an EMBL/GenBank/DDBJ whole genome shotgun (WGS) entry which is preliminary data.</text>
</comment>
<organism evidence="2 3">
    <name type="scientific">Meganyctiphanes norvegica</name>
    <name type="common">Northern krill</name>
    <name type="synonym">Thysanopoda norvegica</name>
    <dbReference type="NCBI Taxonomy" id="48144"/>
    <lineage>
        <taxon>Eukaryota</taxon>
        <taxon>Metazoa</taxon>
        <taxon>Ecdysozoa</taxon>
        <taxon>Arthropoda</taxon>
        <taxon>Crustacea</taxon>
        <taxon>Multicrustacea</taxon>
        <taxon>Malacostraca</taxon>
        <taxon>Eumalacostraca</taxon>
        <taxon>Eucarida</taxon>
        <taxon>Euphausiacea</taxon>
        <taxon>Euphausiidae</taxon>
        <taxon>Meganyctiphanes</taxon>
    </lineage>
</organism>
<reference evidence="2 3" key="1">
    <citation type="submission" date="2024-05" db="EMBL/GenBank/DDBJ databases">
        <authorList>
            <person name="Wallberg A."/>
        </authorList>
    </citation>
    <scope>NUCLEOTIDE SEQUENCE [LARGE SCALE GENOMIC DNA]</scope>
</reference>
<dbReference type="AlphaFoldDB" id="A0AAV2R4G7"/>
<accession>A0AAV2R4G7</accession>
<name>A0AAV2R4G7_MEGNR</name>
<dbReference type="EMBL" id="CAXKWB010016126">
    <property type="protein sequence ID" value="CAL4115529.1"/>
    <property type="molecule type" value="Genomic_DNA"/>
</dbReference>
<proteinExistence type="predicted"/>
<feature type="non-terminal residue" evidence="2">
    <location>
        <position position="1"/>
    </location>
</feature>
<gene>
    <name evidence="2" type="ORF">MNOR_LOCUS20675</name>
</gene>
<protein>
    <recommendedName>
        <fullName evidence="4">Gag protein</fullName>
    </recommendedName>
</protein>
<feature type="compositionally biased region" description="Polar residues" evidence="1">
    <location>
        <begin position="143"/>
        <end position="170"/>
    </location>
</feature>
<sequence>DTGVHLLTENAMWEFLDKRYKDQWAGNLAIGNSMLDLFRNPITTVNDLMSIEDKLYNIYLKAVQRKYTMEQLVTTLFLAALPDPISTEIVREVKTEKPHQNIFTWADLANHPFCIIQNLSRNHDITDPLDLLTFNHCTITRSMQKSTRGQSNWPARGQSNGPPRGQSNWSYRGRGGGWDKRGISLEKSHCLFCSRCHKTALCTEYNTMLKRKTRIRELSPELCFSCLYVHETPCRTFDPQLICDAPQGRCCGEFKHRKYLCKHLGLQQQ</sequence>
<keyword evidence="3" id="KW-1185">Reference proteome</keyword>
<evidence type="ECO:0000313" key="2">
    <source>
        <dbReference type="EMBL" id="CAL4115529.1"/>
    </source>
</evidence>
<evidence type="ECO:0000256" key="1">
    <source>
        <dbReference type="SAM" id="MobiDB-lite"/>
    </source>
</evidence>
<evidence type="ECO:0008006" key="4">
    <source>
        <dbReference type="Google" id="ProtNLM"/>
    </source>
</evidence>
<evidence type="ECO:0000313" key="3">
    <source>
        <dbReference type="Proteomes" id="UP001497623"/>
    </source>
</evidence>
<dbReference type="Proteomes" id="UP001497623">
    <property type="component" value="Unassembled WGS sequence"/>
</dbReference>